<dbReference type="Gene3D" id="1.10.390.10">
    <property type="entry name" value="Neutral Protease Domain 2"/>
    <property type="match status" value="1"/>
</dbReference>
<keyword evidence="1" id="KW-1015">Disulfide bond</keyword>
<reference evidence="3 4" key="1">
    <citation type="submission" date="2015-09" db="EMBL/GenBank/DDBJ databases">
        <title>Draft genome of the parasitic nematode Teladorsagia circumcincta isolate WARC Sus (inbred).</title>
        <authorList>
            <person name="Mitreva M."/>
        </authorList>
    </citation>
    <scope>NUCLEOTIDE SEQUENCE [LARGE SCALE GENOMIC DNA]</scope>
    <source>
        <strain evidence="3 4">S</strain>
    </source>
</reference>
<dbReference type="GO" id="GO:0005737">
    <property type="term" value="C:cytoplasm"/>
    <property type="evidence" value="ECO:0007669"/>
    <property type="project" value="TreeGrafter"/>
</dbReference>
<evidence type="ECO:0000256" key="1">
    <source>
        <dbReference type="PROSITE-ProRule" id="PRU01005"/>
    </source>
</evidence>
<feature type="domain" description="ShKT" evidence="2">
    <location>
        <begin position="116"/>
        <end position="150"/>
    </location>
</feature>
<dbReference type="AlphaFoldDB" id="A0A2G9UP00"/>
<protein>
    <submittedName>
        <fullName evidence="3">ShTK domain protein</fullName>
    </submittedName>
</protein>
<organism evidence="3 4">
    <name type="scientific">Teladorsagia circumcincta</name>
    <name type="common">Brown stomach worm</name>
    <name type="synonym">Ostertagia circumcincta</name>
    <dbReference type="NCBI Taxonomy" id="45464"/>
    <lineage>
        <taxon>Eukaryota</taxon>
        <taxon>Metazoa</taxon>
        <taxon>Ecdysozoa</taxon>
        <taxon>Nematoda</taxon>
        <taxon>Chromadorea</taxon>
        <taxon>Rhabditida</taxon>
        <taxon>Rhabditina</taxon>
        <taxon>Rhabditomorpha</taxon>
        <taxon>Strongyloidea</taxon>
        <taxon>Trichostrongylidae</taxon>
        <taxon>Teladorsagia</taxon>
    </lineage>
</organism>
<proteinExistence type="predicted"/>
<dbReference type="OrthoDB" id="10031169at2759"/>
<dbReference type="Pfam" id="PF01549">
    <property type="entry name" value="ShK"/>
    <property type="match status" value="3"/>
</dbReference>
<feature type="disulfide bond" evidence="1">
    <location>
        <begin position="116"/>
        <end position="150"/>
    </location>
</feature>
<sequence length="804" mass="90895">MDCLINTQITSTHFNLVQDVQEEIQQHVDHDEDRCYRGICQGNRCVQNTQPPTTQPPIMTTTPAGPSQETCFNEQQCCAPWANNGECRNNPAYMNLWCRASCGICRPTTYNLNVECNNRHVMCATWAARGECTNNPSWMAENCRQACNRCGQTRQQVCYGGGGSSGGTCINQHYCCLAWASRGYCTTSAAYMAQYCPPSCNQCRGSSPNPFWNSQSEALRIFDTNSLLFPYHYSKDVSYWYPLIDLKGWEAFLAWTTFVLRFHLRTMRVITLDVDSKLRNVEDIRVVNCDTGASLCVAKTVFDQREQRLSLILSESVQAGSNLRVDVLRFSAVDTKDFTYSQIAPRWNRNAPIMVGTLMSSGSAKRLFPGLENPALRATLDLCVRFTTAGHVRSNAATKSVSGDVTCFERTVPLATQQMGFAGFEKAETLIHNKTQLDGVDIPAVEVVFSLNKNFKREKHQWIYSEASKDRLVEHPSYTLAHVTLTHSVIQQWLSGVINVAKTDEACFAESLTTYLEWKLNEELHIVNKTRAIEIESIRPQDLSIEGKDETRMLRSLEMIHSCPERLISIFYTVEETFGQDTVKDILKYMFRNFAYSAATVADWQRAAVEVTGNEYAGEMLKEWFSRKTRPVLQMTVTTQAIQFEQLTEELWTVPLEIAGSSGIQLVAVTDKSTILPYTSNDYVIADPRRKSTAMVIYDVDSYIRMIRCWDDTRCPANRDAVRGILRDLTAVLLTDRLSPPQLMDIPKWKAVFKFARNNRILNGDAACCAEYAISRTAEIACTWVVRDTCEKIRLFNTIATSGV</sequence>
<evidence type="ECO:0000313" key="3">
    <source>
        <dbReference type="EMBL" id="PIO71190.1"/>
    </source>
</evidence>
<feature type="disulfide bond" evidence="1">
    <location>
        <begin position="71"/>
        <end position="105"/>
    </location>
</feature>
<dbReference type="Proteomes" id="UP000230423">
    <property type="component" value="Unassembled WGS sequence"/>
</dbReference>
<dbReference type="InterPro" id="IPR027268">
    <property type="entry name" value="Peptidase_M4/M1_CTD_sf"/>
</dbReference>
<dbReference type="InterPro" id="IPR003582">
    <property type="entry name" value="ShKT_dom"/>
</dbReference>
<dbReference type="PROSITE" id="PS51670">
    <property type="entry name" value="SHKT"/>
    <property type="match status" value="3"/>
</dbReference>
<dbReference type="InterPro" id="IPR050344">
    <property type="entry name" value="Peptidase_M1_aminopeptidases"/>
</dbReference>
<dbReference type="GO" id="GO:0005615">
    <property type="term" value="C:extracellular space"/>
    <property type="evidence" value="ECO:0007669"/>
    <property type="project" value="TreeGrafter"/>
</dbReference>
<dbReference type="SUPFAM" id="SSF63737">
    <property type="entry name" value="Leukotriene A4 hydrolase N-terminal domain"/>
    <property type="match status" value="1"/>
</dbReference>
<dbReference type="PANTHER" id="PTHR11533">
    <property type="entry name" value="PROTEASE M1 ZINC METALLOPROTEASE"/>
    <property type="match status" value="1"/>
</dbReference>
<feature type="domain" description="ShKT" evidence="2">
    <location>
        <begin position="169"/>
        <end position="203"/>
    </location>
</feature>
<dbReference type="PANTHER" id="PTHR11533:SF294">
    <property type="entry name" value="THYROTROPIN-RELEASING HORMONE-DEGRADING ECTOENZYME"/>
    <property type="match status" value="1"/>
</dbReference>
<feature type="disulfide bond" evidence="1">
    <location>
        <begin position="169"/>
        <end position="203"/>
    </location>
</feature>
<name>A0A2G9UP00_TELCI</name>
<dbReference type="EMBL" id="KZ346026">
    <property type="protein sequence ID" value="PIO71190.1"/>
    <property type="molecule type" value="Genomic_DNA"/>
</dbReference>
<keyword evidence="4" id="KW-1185">Reference proteome</keyword>
<dbReference type="Gene3D" id="2.60.40.1730">
    <property type="entry name" value="tricorn interacting facor f3 domain"/>
    <property type="match status" value="1"/>
</dbReference>
<evidence type="ECO:0000259" key="2">
    <source>
        <dbReference type="PROSITE" id="PS51670"/>
    </source>
</evidence>
<feature type="domain" description="ShKT" evidence="2">
    <location>
        <begin position="71"/>
        <end position="105"/>
    </location>
</feature>
<comment type="caution">
    <text evidence="1">Lacks conserved residue(s) required for the propagation of feature annotation.</text>
</comment>
<dbReference type="GO" id="GO:0016020">
    <property type="term" value="C:membrane"/>
    <property type="evidence" value="ECO:0007669"/>
    <property type="project" value="TreeGrafter"/>
</dbReference>
<accession>A0A2G9UP00</accession>
<gene>
    <name evidence="3" type="ORF">TELCIR_06919</name>
</gene>
<dbReference type="SMART" id="SM00254">
    <property type="entry name" value="ShKT"/>
    <property type="match status" value="3"/>
</dbReference>
<evidence type="ECO:0000313" key="4">
    <source>
        <dbReference type="Proteomes" id="UP000230423"/>
    </source>
</evidence>
<dbReference type="InterPro" id="IPR042097">
    <property type="entry name" value="Aminopeptidase_N-like_N_sf"/>
</dbReference>
<dbReference type="SUPFAM" id="SSF55486">
    <property type="entry name" value="Metalloproteases ('zincins'), catalytic domain"/>
    <property type="match status" value="1"/>
</dbReference>